<dbReference type="Pfam" id="PF00305">
    <property type="entry name" value="Lipoxygenase"/>
    <property type="match status" value="1"/>
</dbReference>
<evidence type="ECO:0000256" key="13">
    <source>
        <dbReference type="PROSITE-ProRule" id="PRU00152"/>
    </source>
</evidence>
<dbReference type="GO" id="GO:0034440">
    <property type="term" value="P:lipid oxidation"/>
    <property type="evidence" value="ECO:0007669"/>
    <property type="project" value="InterPro"/>
</dbReference>
<evidence type="ECO:0000256" key="8">
    <source>
        <dbReference type="ARBA" id="ARBA00023004"/>
    </source>
</evidence>
<feature type="binding site" evidence="10">
    <location>
        <position position="536"/>
    </location>
    <ligand>
        <name>Fe cation</name>
        <dbReference type="ChEBI" id="CHEBI:24875"/>
        <note>catalytic</note>
    </ligand>
</feature>
<feature type="domain" description="PLAT" evidence="14">
    <location>
        <begin position="2"/>
        <end position="114"/>
    </location>
</feature>
<keyword evidence="8 10" id="KW-0408">Iron</keyword>
<dbReference type="Bgee" id="ENSACLG00000010280">
    <property type="expression patterns" value="Expressed in zone of skin"/>
</dbReference>
<dbReference type="Gene3D" id="1.20.245.10">
    <property type="entry name" value="Lipoxygenase-1, Domain 5"/>
    <property type="match status" value="1"/>
</dbReference>
<dbReference type="InterPro" id="IPR013819">
    <property type="entry name" value="LipOase_C"/>
</dbReference>
<dbReference type="InterPro" id="IPR001024">
    <property type="entry name" value="PLAT/LH2_dom"/>
</dbReference>
<evidence type="ECO:0000256" key="2">
    <source>
        <dbReference type="ARBA" id="ARBA00005189"/>
    </source>
</evidence>
<dbReference type="GeneTree" id="ENSGT00940000161510"/>
<reference evidence="16" key="2">
    <citation type="submission" date="2025-09" db="UniProtKB">
        <authorList>
            <consortium name="Ensembl"/>
        </authorList>
    </citation>
    <scope>IDENTIFICATION</scope>
</reference>
<dbReference type="FunFam" id="1.20.245.10:FF:000001">
    <property type="entry name" value="Arachidonate 5-lipoxygenase a"/>
    <property type="match status" value="1"/>
</dbReference>
<dbReference type="Proteomes" id="UP000265100">
    <property type="component" value="Unplaced"/>
</dbReference>
<sequence>MGDYEVVLFTGDLACAGTHNKVLIKLVGTAGTSEFVNFKSNFQRGQKTWLTVSCPTLLGDLVLIELMKKDLFVQLSWYPAKVEVISPMDKTYSFPIYHWITDSKVHYFREGTAKIDDGNPLPGGYSRQQDLEWEQSVYRWGIYEEEIPHCIRTDTSLPYDVCFSVTKKTELAYNYTTGPVELELAELLECKKRFTSMGDIRRLFYAHHTKTSDYVIQHWAEDLFFGYQFLNGINPMMIQRCVELPKNFPVTDEMVFPDGQNKLTDEMEKGNIFLCDYKLLDGIQTNTINEKKQYLMAPLVLFWETDGKLKPIAIQLKQKPADDNPIFLRTDSQYDWLLAKIFVRSADFNLYELNVHLLRTHLLAEVFTLSLLRNLPMVHPLYKLLKPHTRYTLHINSLARTHLINKDGIFTKFAASGGEGAFTILQRSLASLTYSSLCIPDDISMRGLKYVPNFYYRDDGLRLWRIIYRFVLGVLGHYYKSDAEVQKDSEVNKWVHDIYEHGFLSKEETGIPHKFNTVEEMVKFVTMVIFTCSAQHSAVNTGQFDFGAWMPNYPTTMQLPPPTTKGNANRNTMLDAFPDVNTTVHGMGTMWLLSKSSADCVFLGNYPEDHFTEEVPLKKIKQFQDDLVKLSADIEHRNKRLDLPYTYLDPKFIENSVSI</sequence>
<evidence type="ECO:0000256" key="1">
    <source>
        <dbReference type="ARBA" id="ARBA00004496"/>
    </source>
</evidence>
<dbReference type="Ensembl" id="ENSACLT00000015456.2">
    <property type="protein sequence ID" value="ENSACLP00000015101.2"/>
    <property type="gene ID" value="ENSACLG00000010280.2"/>
</dbReference>
<dbReference type="SMART" id="SM00308">
    <property type="entry name" value="LH2"/>
    <property type="match status" value="1"/>
</dbReference>
<dbReference type="InterPro" id="IPR001885">
    <property type="entry name" value="LipOase_mml"/>
</dbReference>
<feature type="binding site" evidence="10">
    <location>
        <position position="361"/>
    </location>
    <ligand>
        <name>Fe cation</name>
        <dbReference type="ChEBI" id="CHEBI:24875"/>
        <note>catalytic</note>
    </ligand>
</feature>
<proteinExistence type="inferred from homology"/>
<evidence type="ECO:0000259" key="15">
    <source>
        <dbReference type="PROSITE" id="PS51393"/>
    </source>
</evidence>
<dbReference type="GO" id="GO:0016702">
    <property type="term" value="F:oxidoreductase activity, acting on single donors with incorporation of molecular oxygen, incorporation of two atoms of oxygen"/>
    <property type="evidence" value="ECO:0007669"/>
    <property type="project" value="InterPro"/>
</dbReference>
<dbReference type="InterPro" id="IPR020834">
    <property type="entry name" value="LipOase_CS"/>
</dbReference>
<feature type="binding site" evidence="10">
    <location>
        <position position="659"/>
    </location>
    <ligand>
        <name>Fe cation</name>
        <dbReference type="ChEBI" id="CHEBI:24875"/>
        <note>catalytic</note>
    </ligand>
</feature>
<name>A0A3P8PDJ1_ASTCA</name>
<reference evidence="16" key="1">
    <citation type="submission" date="2025-08" db="UniProtKB">
        <authorList>
            <consortium name="Ensembl"/>
        </authorList>
    </citation>
    <scope>IDENTIFICATION</scope>
</reference>
<dbReference type="Gene3D" id="2.60.60.20">
    <property type="entry name" value="PLAT/LH2 domain"/>
    <property type="match status" value="1"/>
</dbReference>
<dbReference type="AlphaFoldDB" id="A0A3P8PDJ1"/>
<dbReference type="SUPFAM" id="SSF49723">
    <property type="entry name" value="Lipase/lipooxygenase domain (PLAT/LH2 domain)"/>
    <property type="match status" value="1"/>
</dbReference>
<dbReference type="InterPro" id="IPR000907">
    <property type="entry name" value="LipOase"/>
</dbReference>
<evidence type="ECO:0000259" key="14">
    <source>
        <dbReference type="PROSITE" id="PS50095"/>
    </source>
</evidence>
<evidence type="ECO:0000313" key="17">
    <source>
        <dbReference type="Proteomes" id="UP000265100"/>
    </source>
</evidence>
<keyword evidence="5 10" id="KW-0479">Metal-binding</keyword>
<dbReference type="Pfam" id="PF01477">
    <property type="entry name" value="PLAT"/>
    <property type="match status" value="1"/>
</dbReference>
<dbReference type="InterPro" id="IPR036226">
    <property type="entry name" value="LipOase_C_sf"/>
</dbReference>
<protein>
    <submittedName>
        <fullName evidence="16">Uncharacterized protein</fullName>
    </submittedName>
</protein>
<dbReference type="SUPFAM" id="SSF48484">
    <property type="entry name" value="Lipoxigenase"/>
    <property type="match status" value="1"/>
</dbReference>
<organism evidence="16 17">
    <name type="scientific">Astatotilapia calliptera</name>
    <name type="common">Eastern happy</name>
    <name type="synonym">Chromis callipterus</name>
    <dbReference type="NCBI Taxonomy" id="8154"/>
    <lineage>
        <taxon>Eukaryota</taxon>
        <taxon>Metazoa</taxon>
        <taxon>Chordata</taxon>
        <taxon>Craniata</taxon>
        <taxon>Vertebrata</taxon>
        <taxon>Euteleostomi</taxon>
        <taxon>Actinopterygii</taxon>
        <taxon>Neopterygii</taxon>
        <taxon>Teleostei</taxon>
        <taxon>Neoteleostei</taxon>
        <taxon>Acanthomorphata</taxon>
        <taxon>Ovalentaria</taxon>
        <taxon>Cichlomorphae</taxon>
        <taxon>Cichliformes</taxon>
        <taxon>Cichlidae</taxon>
        <taxon>African cichlids</taxon>
        <taxon>Pseudocrenilabrinae</taxon>
        <taxon>Haplochromini</taxon>
        <taxon>Astatotilapia</taxon>
    </lineage>
</organism>
<dbReference type="PROSITE" id="PS51393">
    <property type="entry name" value="LIPOXYGENASE_3"/>
    <property type="match status" value="1"/>
</dbReference>
<keyword evidence="17" id="KW-1185">Reference proteome</keyword>
<evidence type="ECO:0000256" key="3">
    <source>
        <dbReference type="ARBA" id="ARBA00009419"/>
    </source>
</evidence>
<evidence type="ECO:0000256" key="10">
    <source>
        <dbReference type="PIRSR" id="PIRSR601885-1"/>
    </source>
</evidence>
<comment type="subcellular location">
    <subcellularLocation>
        <location evidence="1">Cytoplasm</location>
    </subcellularLocation>
</comment>
<keyword evidence="11" id="KW-0106">Calcium</keyword>
<comment type="caution">
    <text evidence="13">Lacks conserved residue(s) required for the propagation of feature annotation.</text>
</comment>
<dbReference type="STRING" id="8154.ENSACLP00000015101"/>
<evidence type="ECO:0000313" key="16">
    <source>
        <dbReference type="Ensembl" id="ENSACLP00000015101.2"/>
    </source>
</evidence>
<comment type="similarity">
    <text evidence="3">Belongs to the lipoxygenase family.</text>
</comment>
<dbReference type="Gene3D" id="3.10.450.60">
    <property type="match status" value="1"/>
</dbReference>
<feature type="binding site" evidence="11">
    <location>
        <position position="17"/>
    </location>
    <ligand>
        <name>Ca(2+)</name>
        <dbReference type="ChEBI" id="CHEBI:29108"/>
        <label>1</label>
    </ligand>
</feature>
<evidence type="ECO:0000256" key="4">
    <source>
        <dbReference type="ARBA" id="ARBA00022490"/>
    </source>
</evidence>
<evidence type="ECO:0000256" key="6">
    <source>
        <dbReference type="ARBA" id="ARBA00022964"/>
    </source>
</evidence>
<evidence type="ECO:0000256" key="12">
    <source>
        <dbReference type="PIRSR" id="PIRSR601885-3"/>
    </source>
</evidence>
<evidence type="ECO:0000256" key="5">
    <source>
        <dbReference type="ARBA" id="ARBA00022723"/>
    </source>
</evidence>
<accession>A0A3P8PDJ1</accession>
<dbReference type="PANTHER" id="PTHR11771">
    <property type="entry name" value="LIPOXYGENASE"/>
    <property type="match status" value="1"/>
</dbReference>
<keyword evidence="9" id="KW-0443">Lipid metabolism</keyword>
<keyword evidence="4" id="KW-0963">Cytoplasm</keyword>
<dbReference type="PROSITE" id="PS50095">
    <property type="entry name" value="PLAT"/>
    <property type="match status" value="1"/>
</dbReference>
<dbReference type="InterPro" id="IPR036392">
    <property type="entry name" value="PLAT/LH2_dom_sf"/>
</dbReference>
<dbReference type="OMA" id="SFCPPED"/>
<evidence type="ECO:0000256" key="11">
    <source>
        <dbReference type="PIRSR" id="PIRSR601885-2"/>
    </source>
</evidence>
<feature type="site" description="Essential for stabilizing binding to COTL1" evidence="12">
    <location>
        <position position="99"/>
    </location>
</feature>
<feature type="binding site" evidence="10">
    <location>
        <position position="356"/>
    </location>
    <ligand>
        <name>Fe cation</name>
        <dbReference type="ChEBI" id="CHEBI:24875"/>
        <note>catalytic</note>
    </ligand>
</feature>
<dbReference type="PROSITE" id="PS00081">
    <property type="entry name" value="LIPOXYGENASE_2"/>
    <property type="match status" value="1"/>
</dbReference>
<comment type="cofactor">
    <cofactor evidence="10">
        <name>Fe cation</name>
        <dbReference type="ChEBI" id="CHEBI:24875"/>
    </cofactor>
    <text evidence="10">Binds 1 Fe cation per subunit.</text>
</comment>
<keyword evidence="6" id="KW-0223">Dioxygenase</keyword>
<keyword evidence="7" id="KW-0560">Oxidoreductase</keyword>
<evidence type="ECO:0000256" key="7">
    <source>
        <dbReference type="ARBA" id="ARBA00023002"/>
    </source>
</evidence>
<evidence type="ECO:0000256" key="9">
    <source>
        <dbReference type="ARBA" id="ARBA00023098"/>
    </source>
</evidence>
<dbReference type="PRINTS" id="PR00087">
    <property type="entry name" value="LIPOXYGENASE"/>
</dbReference>
<dbReference type="GO" id="GO:0005506">
    <property type="term" value="F:iron ion binding"/>
    <property type="evidence" value="ECO:0007669"/>
    <property type="project" value="InterPro"/>
</dbReference>
<dbReference type="PRINTS" id="PR00467">
    <property type="entry name" value="MAMLPOXGNASE"/>
</dbReference>
<comment type="pathway">
    <text evidence="2">Lipid metabolism.</text>
</comment>
<dbReference type="GO" id="GO:0005737">
    <property type="term" value="C:cytoplasm"/>
    <property type="evidence" value="ECO:0007669"/>
    <property type="project" value="UniProtKB-SubCell"/>
</dbReference>
<feature type="domain" description="Lipoxygenase" evidence="15">
    <location>
        <begin position="112"/>
        <end position="659"/>
    </location>
</feature>